<feature type="compositionally biased region" description="Low complexity" evidence="1">
    <location>
        <begin position="79"/>
        <end position="94"/>
    </location>
</feature>
<organism evidence="2 3">
    <name type="scientific">Oedothorax gibbosus</name>
    <dbReference type="NCBI Taxonomy" id="931172"/>
    <lineage>
        <taxon>Eukaryota</taxon>
        <taxon>Metazoa</taxon>
        <taxon>Ecdysozoa</taxon>
        <taxon>Arthropoda</taxon>
        <taxon>Chelicerata</taxon>
        <taxon>Arachnida</taxon>
        <taxon>Araneae</taxon>
        <taxon>Araneomorphae</taxon>
        <taxon>Entelegynae</taxon>
        <taxon>Araneoidea</taxon>
        <taxon>Linyphiidae</taxon>
        <taxon>Erigoninae</taxon>
        <taxon>Oedothorax</taxon>
    </lineage>
</organism>
<name>A0AAV6V6V5_9ARAC</name>
<sequence length="132" mass="14230">MKSLSRSAYGQFKSCVSAPLLRNCGTKVHALLDHSLSYLVGRCSNTFYPLSYSCPTARPPPPMTSVKTTTPLPPPPSTEPISTTPEETPTTPVVSKARTIIYTMPPTPESRVSSATSLVASWIALLVSLLFF</sequence>
<comment type="caution">
    <text evidence="2">The sequence shown here is derived from an EMBL/GenBank/DDBJ whole genome shotgun (WGS) entry which is preliminary data.</text>
</comment>
<dbReference type="EMBL" id="JAFNEN010000140">
    <property type="protein sequence ID" value="KAG8192387.1"/>
    <property type="molecule type" value="Genomic_DNA"/>
</dbReference>
<protein>
    <submittedName>
        <fullName evidence="2">Uncharacterized protein</fullName>
    </submittedName>
</protein>
<dbReference type="AlphaFoldDB" id="A0AAV6V6V5"/>
<reference evidence="2 3" key="1">
    <citation type="journal article" date="2022" name="Nat. Ecol. Evol.">
        <title>A masculinizing supergene underlies an exaggerated male reproductive morph in a spider.</title>
        <authorList>
            <person name="Hendrickx F."/>
            <person name="De Corte Z."/>
            <person name="Sonet G."/>
            <person name="Van Belleghem S.M."/>
            <person name="Kostlbacher S."/>
            <person name="Vangestel C."/>
        </authorList>
    </citation>
    <scope>NUCLEOTIDE SEQUENCE [LARGE SCALE GENOMIC DNA]</scope>
    <source>
        <strain evidence="2">W744_W776</strain>
    </source>
</reference>
<evidence type="ECO:0000313" key="3">
    <source>
        <dbReference type="Proteomes" id="UP000827092"/>
    </source>
</evidence>
<keyword evidence="3" id="KW-1185">Reference proteome</keyword>
<feature type="region of interest" description="Disordered" evidence="1">
    <location>
        <begin position="60"/>
        <end position="94"/>
    </location>
</feature>
<evidence type="ECO:0000313" key="2">
    <source>
        <dbReference type="EMBL" id="KAG8192387.1"/>
    </source>
</evidence>
<gene>
    <name evidence="2" type="ORF">JTE90_029111</name>
</gene>
<accession>A0AAV6V6V5</accession>
<dbReference type="Proteomes" id="UP000827092">
    <property type="component" value="Unassembled WGS sequence"/>
</dbReference>
<proteinExistence type="predicted"/>
<evidence type="ECO:0000256" key="1">
    <source>
        <dbReference type="SAM" id="MobiDB-lite"/>
    </source>
</evidence>